<dbReference type="RefSeq" id="WP_200609930.1">
    <property type="nucleotide sequence ID" value="NZ_JAEHHL010000006.1"/>
</dbReference>
<dbReference type="EMBL" id="JAEHHL010000006">
    <property type="protein sequence ID" value="MBK0399737.1"/>
    <property type="molecule type" value="Genomic_DNA"/>
</dbReference>
<comment type="caution">
    <text evidence="2">The sequence shown here is derived from an EMBL/GenBank/DDBJ whole genome shotgun (WGS) entry which is preliminary data.</text>
</comment>
<reference evidence="2" key="1">
    <citation type="submission" date="2020-12" db="EMBL/GenBank/DDBJ databases">
        <title>Bacterial taxonomy.</title>
        <authorList>
            <person name="Pan X."/>
        </authorList>
    </citation>
    <scope>NUCLEOTIDE SEQUENCE</scope>
    <source>
        <strain evidence="2">M0105</strain>
    </source>
</reference>
<sequence>MRRKFVLVVAFCSGFLGTAEDAASLSFEEFDGLPNWQRENFISTVLHYYYYNYLEDPAMAPTADCMTDLDRETAADGDPYLLSVILRDLGSSAFDGSADNSVEGVIKDIIDRECESR</sequence>
<feature type="signal peptide" evidence="1">
    <location>
        <begin position="1"/>
        <end position="22"/>
    </location>
</feature>
<proteinExistence type="predicted"/>
<gene>
    <name evidence="2" type="ORF">H0I76_11095</name>
</gene>
<organism evidence="2 3">
    <name type="scientific">Thermohalobaculum xanthum</name>
    <dbReference type="NCBI Taxonomy" id="2753746"/>
    <lineage>
        <taxon>Bacteria</taxon>
        <taxon>Pseudomonadati</taxon>
        <taxon>Pseudomonadota</taxon>
        <taxon>Alphaproteobacteria</taxon>
        <taxon>Rhodobacterales</taxon>
        <taxon>Paracoccaceae</taxon>
        <taxon>Thermohalobaculum</taxon>
    </lineage>
</organism>
<accession>A0A8J7SCZ2</accession>
<protein>
    <submittedName>
        <fullName evidence="2">Uncharacterized protein</fullName>
    </submittedName>
</protein>
<keyword evidence="3" id="KW-1185">Reference proteome</keyword>
<evidence type="ECO:0000256" key="1">
    <source>
        <dbReference type="SAM" id="SignalP"/>
    </source>
</evidence>
<keyword evidence="1" id="KW-0732">Signal</keyword>
<evidence type="ECO:0000313" key="2">
    <source>
        <dbReference type="EMBL" id="MBK0399737.1"/>
    </source>
</evidence>
<dbReference type="AlphaFoldDB" id="A0A8J7SCZ2"/>
<feature type="chain" id="PRO_5035293787" evidence="1">
    <location>
        <begin position="23"/>
        <end position="117"/>
    </location>
</feature>
<evidence type="ECO:0000313" key="3">
    <source>
        <dbReference type="Proteomes" id="UP000655420"/>
    </source>
</evidence>
<dbReference type="Proteomes" id="UP000655420">
    <property type="component" value="Unassembled WGS sequence"/>
</dbReference>
<name>A0A8J7SCZ2_9RHOB</name>